<evidence type="ECO:0000313" key="2">
    <source>
        <dbReference type="Proteomes" id="UP001500822"/>
    </source>
</evidence>
<dbReference type="RefSeq" id="WP_345313772.1">
    <property type="nucleotide sequence ID" value="NZ_BAABIE010000011.1"/>
</dbReference>
<name>A0ABP8ZD24_9ACTN</name>
<gene>
    <name evidence="1" type="ORF">GCM10023217_25370</name>
</gene>
<dbReference type="EMBL" id="BAABIE010000011">
    <property type="protein sequence ID" value="GAA4753071.1"/>
    <property type="molecule type" value="Genomic_DNA"/>
</dbReference>
<evidence type="ECO:0000313" key="1">
    <source>
        <dbReference type="EMBL" id="GAA4753071.1"/>
    </source>
</evidence>
<sequence>MTKPISLTVRITNSYSELGREFIHDEVVVVDAPAAAVMTDPDRLADWALDTLIEYSGEGPEYTHVHGVYAVVVTAAPTGYEALNGLVAYAEG</sequence>
<keyword evidence="2" id="KW-1185">Reference proteome</keyword>
<proteinExistence type="predicted"/>
<protein>
    <submittedName>
        <fullName evidence="1">Uncharacterized protein</fullName>
    </submittedName>
</protein>
<comment type="caution">
    <text evidence="1">The sequence shown here is derived from an EMBL/GenBank/DDBJ whole genome shotgun (WGS) entry which is preliminary data.</text>
</comment>
<reference evidence="2" key="1">
    <citation type="journal article" date="2019" name="Int. J. Syst. Evol. Microbiol.">
        <title>The Global Catalogue of Microorganisms (GCM) 10K type strain sequencing project: providing services to taxonomists for standard genome sequencing and annotation.</title>
        <authorList>
            <consortium name="The Broad Institute Genomics Platform"/>
            <consortium name="The Broad Institute Genome Sequencing Center for Infectious Disease"/>
            <person name="Wu L."/>
            <person name="Ma J."/>
        </authorList>
    </citation>
    <scope>NUCLEOTIDE SEQUENCE [LARGE SCALE GENOMIC DNA]</scope>
    <source>
        <strain evidence="2">JCM 18077</strain>
    </source>
</reference>
<accession>A0ABP8ZD24</accession>
<organism evidence="1 2">
    <name type="scientific">Gordonia alkaliphila</name>
    <dbReference type="NCBI Taxonomy" id="1053547"/>
    <lineage>
        <taxon>Bacteria</taxon>
        <taxon>Bacillati</taxon>
        <taxon>Actinomycetota</taxon>
        <taxon>Actinomycetes</taxon>
        <taxon>Mycobacteriales</taxon>
        <taxon>Gordoniaceae</taxon>
        <taxon>Gordonia</taxon>
    </lineage>
</organism>
<dbReference type="Proteomes" id="UP001500822">
    <property type="component" value="Unassembled WGS sequence"/>
</dbReference>